<keyword evidence="5" id="KW-1185">Reference proteome</keyword>
<dbReference type="EMBL" id="FOKC01000001">
    <property type="protein sequence ID" value="SFA75527.1"/>
    <property type="molecule type" value="Genomic_DNA"/>
</dbReference>
<feature type="domain" description="Acyclic terpene utilisation N-terminal" evidence="1">
    <location>
        <begin position="4"/>
        <end position="448"/>
    </location>
</feature>
<evidence type="ECO:0000313" key="4">
    <source>
        <dbReference type="Proteomes" id="UP000199113"/>
    </source>
</evidence>
<gene>
    <name evidence="2" type="ORF">CXG46_17440</name>
    <name evidence="3" type="ORF">SAMN05192575_101206</name>
</gene>
<dbReference type="PANTHER" id="PTHR47708:SF2">
    <property type="entry name" value="SI:CH73-132F6.5"/>
    <property type="match status" value="1"/>
</dbReference>
<dbReference type="AlphaFoldDB" id="A0A1I0VHL9"/>
<dbReference type="RefSeq" id="WP_091193153.1">
    <property type="nucleotide sequence ID" value="NZ_FOKC01000001.1"/>
</dbReference>
<dbReference type="PANTHER" id="PTHR47708">
    <property type="match status" value="1"/>
</dbReference>
<dbReference type="Proteomes" id="UP000233565">
    <property type="component" value="Unassembled WGS sequence"/>
</dbReference>
<evidence type="ECO:0000259" key="1">
    <source>
        <dbReference type="Pfam" id="PF07287"/>
    </source>
</evidence>
<dbReference type="EMBL" id="PJBV01000035">
    <property type="protein sequence ID" value="PKH37256.1"/>
    <property type="molecule type" value="Genomic_DNA"/>
</dbReference>
<reference evidence="3" key="2">
    <citation type="submission" date="2016-10" db="EMBL/GenBank/DDBJ databases">
        <authorList>
            <person name="de Groot N.N."/>
        </authorList>
    </citation>
    <scope>NUCLEOTIDE SEQUENCE [LARGE SCALE GENOMIC DNA]</scope>
    <source>
        <strain evidence="3">CGMCC 1.10697</strain>
    </source>
</reference>
<reference evidence="4" key="1">
    <citation type="submission" date="2016-10" db="EMBL/GenBank/DDBJ databases">
        <authorList>
            <person name="Varghese N."/>
            <person name="Submissions S."/>
        </authorList>
    </citation>
    <scope>NUCLEOTIDE SEQUENCE [LARGE SCALE GENOMIC DNA]</scope>
    <source>
        <strain evidence="4">CGMCC 1.10697</strain>
    </source>
</reference>
<dbReference type="Proteomes" id="UP000199113">
    <property type="component" value="Unassembled WGS sequence"/>
</dbReference>
<evidence type="ECO:0000313" key="2">
    <source>
        <dbReference type="EMBL" id="PKH37256.1"/>
    </source>
</evidence>
<accession>A0A1I0VHL9</accession>
<sequence length="454" mass="48167">MNTVRIANGQAFWGDSPAAPVAQVRGGDIDYLTLDYLAEITMSVLRKQYERDPDAGYARDFVDLMSEIMEECLKRDIKVVANAGGVNPQGCAQALLDVAASKGISGLRVGVVTGDDIMAQLDDLESEGVPLQNLDTGTSFDEVRDRIASANAYLGAEPIARALADGANVVITGRCTDPGLVLGPLVHEFGWQWDDWNLLAAGTVAGHTIECGAQASGGNFQGGWRTMDDLAHVGYPIVEVSADGTFVVTKHPGTGGAVTTATVTEQLLYELGDPATYLSPEVTADFTALQVQEVGPDRVEVTGARGRPPTDSLKVSMAYSDGFQGAAMITYAWPDAIAKAELADSVLRTRLKDLGLPLRAIRTDLVGYNSVHGRVVPPAGSDQSEVVLRVSIWADDPDTVSRFAAEIAPLVMGPPGFTGLLAGGRMRPSRVMAYWPTLVPKSVVDPQVIVRDGV</sequence>
<dbReference type="Pfam" id="PF07287">
    <property type="entry name" value="AtuA"/>
    <property type="match status" value="1"/>
</dbReference>
<proteinExistence type="predicted"/>
<dbReference type="OrthoDB" id="3959640at2"/>
<protein>
    <submittedName>
        <fullName evidence="2">DUF1446 domain-containing protein</fullName>
    </submittedName>
</protein>
<evidence type="ECO:0000313" key="5">
    <source>
        <dbReference type="Proteomes" id="UP000233565"/>
    </source>
</evidence>
<dbReference type="InterPro" id="IPR010839">
    <property type="entry name" value="AtuA_N"/>
</dbReference>
<dbReference type="STRING" id="748909.SAMN05192575_101206"/>
<evidence type="ECO:0000313" key="3">
    <source>
        <dbReference type="EMBL" id="SFA75527.1"/>
    </source>
</evidence>
<name>A0A1I0VHL9_9ACTN</name>
<reference evidence="2 5" key="3">
    <citation type="submission" date="2017-12" db="EMBL/GenBank/DDBJ databases">
        <title>Pharmacopeia of the Arctic Ocean.</title>
        <authorList>
            <person name="Collins E."/>
            <person name="Ducluzeau A.-L."/>
        </authorList>
    </citation>
    <scope>NUCLEOTIDE SEQUENCE [LARGE SCALE GENOMIC DNA]</scope>
    <source>
        <strain evidence="2 5">DSM 23325</strain>
    </source>
</reference>
<organism evidence="3 4">
    <name type="scientific">Nocardioides alpinus</name>
    <dbReference type="NCBI Taxonomy" id="748909"/>
    <lineage>
        <taxon>Bacteria</taxon>
        <taxon>Bacillati</taxon>
        <taxon>Actinomycetota</taxon>
        <taxon>Actinomycetes</taxon>
        <taxon>Propionibacteriales</taxon>
        <taxon>Nocardioidaceae</taxon>
        <taxon>Nocardioides</taxon>
    </lineage>
</organism>